<dbReference type="EMBL" id="PGCL01000001">
    <property type="protein sequence ID" value="TAJ45444.1"/>
    <property type="molecule type" value="Genomic_DNA"/>
</dbReference>
<evidence type="ECO:0000256" key="4">
    <source>
        <dbReference type="ARBA" id="ARBA00022605"/>
    </source>
</evidence>
<comment type="caution">
    <text evidence="11">Lacks conserved residue(s) required for the propagation of feature annotation.</text>
</comment>
<keyword evidence="7 11" id="KW-0560">Oxidoreductase</keyword>
<dbReference type="HAMAP" id="MF_00435">
    <property type="entry name" value="IlvC"/>
    <property type="match status" value="1"/>
</dbReference>
<evidence type="ECO:0000256" key="10">
    <source>
        <dbReference type="ARBA" id="ARBA00052344"/>
    </source>
</evidence>
<evidence type="ECO:0000256" key="6">
    <source>
        <dbReference type="ARBA" id="ARBA00022842"/>
    </source>
</evidence>
<evidence type="ECO:0000256" key="7">
    <source>
        <dbReference type="ARBA" id="ARBA00023002"/>
    </source>
</evidence>
<dbReference type="UniPathway" id="UPA00047">
    <property type="reaction ID" value="UER00056"/>
</dbReference>
<dbReference type="GO" id="GO:0000287">
    <property type="term" value="F:magnesium ion binding"/>
    <property type="evidence" value="ECO:0007669"/>
    <property type="project" value="UniProtKB-UniRule"/>
</dbReference>
<evidence type="ECO:0000313" key="15">
    <source>
        <dbReference type="EMBL" id="TAJ45444.1"/>
    </source>
</evidence>
<dbReference type="Pfam" id="PF07991">
    <property type="entry name" value="KARI_N"/>
    <property type="match status" value="1"/>
</dbReference>
<keyword evidence="16" id="KW-1185">Reference proteome</keyword>
<comment type="similarity">
    <text evidence="3 11 12">Belongs to the ketol-acid reductoisomerase family.</text>
</comment>
<dbReference type="InterPro" id="IPR036291">
    <property type="entry name" value="NAD(P)-bd_dom_sf"/>
</dbReference>
<dbReference type="PROSITE" id="PS51851">
    <property type="entry name" value="KARI_C"/>
    <property type="match status" value="1"/>
</dbReference>
<feature type="binding site" evidence="11">
    <location>
        <position position="52"/>
    </location>
    <ligand>
        <name>NADP(+)</name>
        <dbReference type="ChEBI" id="CHEBI:58349"/>
    </ligand>
</feature>
<feature type="binding site" evidence="11 12">
    <location>
        <position position="251"/>
    </location>
    <ligand>
        <name>substrate</name>
    </ligand>
</feature>
<dbReference type="AlphaFoldDB" id="A0A483CSX5"/>
<feature type="binding site" evidence="11">
    <location>
        <position position="48"/>
    </location>
    <ligand>
        <name>NADP(+)</name>
        <dbReference type="ChEBI" id="CHEBI:58349"/>
    </ligand>
</feature>
<keyword evidence="6 11" id="KW-0460">Magnesium</keyword>
<comment type="caution">
    <text evidence="15">The sequence shown here is derived from an EMBL/GenBank/DDBJ whole genome shotgun (WGS) entry which is preliminary data.</text>
</comment>
<dbReference type="PANTHER" id="PTHR21371">
    <property type="entry name" value="KETOL-ACID REDUCTOISOMERASE, MITOCHONDRIAL"/>
    <property type="match status" value="1"/>
</dbReference>
<feature type="binding site" evidence="11">
    <location>
        <begin position="25"/>
        <end position="28"/>
    </location>
    <ligand>
        <name>NADP(+)</name>
        <dbReference type="ChEBI" id="CHEBI:58349"/>
    </ligand>
</feature>
<feature type="domain" description="KARI N-terminal Rossmann" evidence="13">
    <location>
        <begin position="2"/>
        <end position="181"/>
    </location>
</feature>
<evidence type="ECO:0000256" key="5">
    <source>
        <dbReference type="ARBA" id="ARBA00022723"/>
    </source>
</evidence>
<comment type="catalytic activity">
    <reaction evidence="11">
        <text>(2R,3R)-2,3-dihydroxy-3-methylpentanoate + NADP(+) = (S)-2-ethyl-2-hydroxy-3-oxobutanoate + NADPH + H(+)</text>
        <dbReference type="Rhea" id="RHEA:13493"/>
        <dbReference type="ChEBI" id="CHEBI:15378"/>
        <dbReference type="ChEBI" id="CHEBI:49256"/>
        <dbReference type="ChEBI" id="CHEBI:49258"/>
        <dbReference type="ChEBI" id="CHEBI:57783"/>
        <dbReference type="ChEBI" id="CHEBI:58349"/>
        <dbReference type="EC" id="1.1.1.86"/>
    </reaction>
</comment>
<dbReference type="NCBIfam" id="NF009940">
    <property type="entry name" value="PRK13403.1"/>
    <property type="match status" value="1"/>
</dbReference>
<comment type="function">
    <text evidence="11">Involved in the biosynthesis of branched-chain amino acids (BCAA). Catalyzes an alkyl-migration followed by a ketol-acid reduction of (S)-2-acetolactate (S2AL) to yield (R)-2,3-dihydroxy-isovalerate. In the isomerase reaction, S2AL is rearranged via a Mg-dependent methyl migration to produce 3-hydroxy-3-methyl-2-ketobutyrate (HMKB). In the reductase reaction, this 2-ketoacid undergoes a metal-dependent reduction by NADPH to yield (R)-2,3-dihydroxy-isovalerate.</text>
</comment>
<dbReference type="GO" id="GO:0009099">
    <property type="term" value="P:L-valine biosynthetic process"/>
    <property type="evidence" value="ECO:0007669"/>
    <property type="project" value="UniProtKB-UniRule"/>
</dbReference>
<comment type="cofactor">
    <cofactor evidence="11">
        <name>Mg(2+)</name>
        <dbReference type="ChEBI" id="CHEBI:18420"/>
    </cofactor>
    <text evidence="11">Binds 2 magnesium ions per subunit.</text>
</comment>
<feature type="active site" evidence="11">
    <location>
        <position position="107"/>
    </location>
</feature>
<comment type="catalytic activity">
    <reaction evidence="10">
        <text>(2R)-2,3-dihydroxy-3-methylbutanoate + NADP(+) = (2S)-2-acetolactate + NADPH + H(+)</text>
        <dbReference type="Rhea" id="RHEA:22068"/>
        <dbReference type="ChEBI" id="CHEBI:15378"/>
        <dbReference type="ChEBI" id="CHEBI:49072"/>
        <dbReference type="ChEBI" id="CHEBI:57783"/>
        <dbReference type="ChEBI" id="CHEBI:58349"/>
        <dbReference type="ChEBI" id="CHEBI:58476"/>
        <dbReference type="EC" id="1.1.1.383"/>
    </reaction>
</comment>
<dbReference type="Pfam" id="PF01450">
    <property type="entry name" value="KARI_C"/>
    <property type="match status" value="1"/>
</dbReference>
<comment type="pathway">
    <text evidence="1 11">Amino-acid biosynthesis; L-valine biosynthesis; L-valine from pyruvate: step 2/4.</text>
</comment>
<gene>
    <name evidence="11" type="primary">ilvC</name>
    <name evidence="15" type="ORF">CUJ86_01545</name>
</gene>
<dbReference type="InterPro" id="IPR013116">
    <property type="entry name" value="KARI_N"/>
</dbReference>
<dbReference type="Proteomes" id="UP000292580">
    <property type="component" value="Unassembled WGS sequence"/>
</dbReference>
<dbReference type="InterPro" id="IPR013023">
    <property type="entry name" value="KARI"/>
</dbReference>
<dbReference type="GO" id="GO:0009097">
    <property type="term" value="P:isoleucine biosynthetic process"/>
    <property type="evidence" value="ECO:0007669"/>
    <property type="project" value="UniProtKB-UniRule"/>
</dbReference>
<keyword evidence="4 11" id="KW-0028">Amino-acid biosynthesis</keyword>
<feature type="binding site" evidence="11 12">
    <location>
        <position position="190"/>
    </location>
    <ligand>
        <name>Mg(2+)</name>
        <dbReference type="ChEBI" id="CHEBI:18420"/>
        <label>1</label>
    </ligand>
</feature>
<protein>
    <recommendedName>
        <fullName evidence="11">Ketol-acid reductoisomerase (NADP(+))</fullName>
        <shortName evidence="11">KARI</shortName>
        <ecNumber evidence="11">1.1.1.86</ecNumber>
    </recommendedName>
    <alternativeName>
        <fullName evidence="11">Acetohydroxy-acid isomeroreductase</fullName>
        <shortName evidence="11">AHIR</shortName>
    </alternativeName>
    <alternativeName>
        <fullName evidence="11">Alpha-keto-beta-hydroxylacyl reductoisomerase</fullName>
    </alternativeName>
</protein>
<sequence length="330" mass="36006">MVEKYFDADADMGVLAGKRIAVIGFGSQGRGQALNLRDSGCDVIIGVRPGKSWETAIKDGFEVFQVAEAAQAADIIQVLLPDENQAAIYQESIRQGLVKGKTLMFSHGFNILYGQIVPPPDVNVVMVAPKGPGHMVRRTYEEGKGVPALIAVEQDATGDAKAIALAYAKGIGATRAAVFETSFREETETDLFGEQAVLCGGCTALVRAGFETLVANGYAPEMAYLEVLHELKLIVDLIYEGGFTKMRDSISNTAQYGDITRGPRVIGPESYAAMQEILEEIQDGRFAKEWILENMTRRPVFNALTRADEEHEIEQVGAQIRALMPQFQNK</sequence>
<dbReference type="InterPro" id="IPR008927">
    <property type="entry name" value="6-PGluconate_DH-like_C_sf"/>
</dbReference>
<comment type="pathway">
    <text evidence="2 11">Amino-acid biosynthesis; L-isoleucine biosynthesis; L-isoleucine from 2-oxobutanoate: step 2/4.</text>
</comment>
<proteinExistence type="inferred from homology"/>
<comment type="catalytic activity">
    <reaction evidence="11">
        <text>(2R)-2,3-dihydroxy-3-methylbutanoate + NADP(+) = (2S)-2-acetolactate + NADPH + H(+)</text>
        <dbReference type="Rhea" id="RHEA:22068"/>
        <dbReference type="ChEBI" id="CHEBI:15378"/>
        <dbReference type="ChEBI" id="CHEBI:49072"/>
        <dbReference type="ChEBI" id="CHEBI:57783"/>
        <dbReference type="ChEBI" id="CHEBI:58349"/>
        <dbReference type="ChEBI" id="CHEBI:58476"/>
        <dbReference type="EC" id="1.1.1.86"/>
    </reaction>
</comment>
<feature type="binding site" evidence="11">
    <location>
        <position position="133"/>
    </location>
    <ligand>
        <name>NADP(+)</name>
        <dbReference type="ChEBI" id="CHEBI:58349"/>
    </ligand>
</feature>
<dbReference type="SUPFAM" id="SSF51735">
    <property type="entry name" value="NAD(P)-binding Rossmann-fold domains"/>
    <property type="match status" value="1"/>
</dbReference>
<organism evidence="15 16">
    <name type="scientific">Methanofollis fontis</name>
    <dbReference type="NCBI Taxonomy" id="2052832"/>
    <lineage>
        <taxon>Archaea</taxon>
        <taxon>Methanobacteriati</taxon>
        <taxon>Methanobacteriota</taxon>
        <taxon>Stenosarchaea group</taxon>
        <taxon>Methanomicrobia</taxon>
        <taxon>Methanomicrobiales</taxon>
        <taxon>Methanomicrobiaceae</taxon>
        <taxon>Methanofollis</taxon>
    </lineage>
</organism>
<name>A0A483CSX5_9EURY</name>
<dbReference type="InterPro" id="IPR000506">
    <property type="entry name" value="KARI_C"/>
</dbReference>
<feature type="binding site" evidence="11 12">
    <location>
        <position position="194"/>
    </location>
    <ligand>
        <name>Mg(2+)</name>
        <dbReference type="ChEBI" id="CHEBI:18420"/>
        <label>1</label>
    </ligand>
</feature>
<evidence type="ECO:0000256" key="3">
    <source>
        <dbReference type="ARBA" id="ARBA00010318"/>
    </source>
</evidence>
<feature type="domain" description="KARI C-terminal knotted" evidence="14">
    <location>
        <begin position="182"/>
        <end position="327"/>
    </location>
</feature>
<keyword evidence="5 11" id="KW-0479">Metal-binding</keyword>
<dbReference type="Gene3D" id="6.10.240.10">
    <property type="match status" value="1"/>
</dbReference>
<feature type="binding site" evidence="11 12">
    <location>
        <position position="230"/>
    </location>
    <ligand>
        <name>Mg(2+)</name>
        <dbReference type="ChEBI" id="CHEBI:18420"/>
        <label>2</label>
    </ligand>
</feature>
<keyword evidence="8 11" id="KW-0100">Branched-chain amino acid biosynthesis</keyword>
<feature type="binding site" evidence="11 12">
    <location>
        <position position="190"/>
    </location>
    <ligand>
        <name>Mg(2+)</name>
        <dbReference type="ChEBI" id="CHEBI:18420"/>
        <label>2</label>
    </ligand>
</feature>
<dbReference type="InterPro" id="IPR014359">
    <property type="entry name" value="KARI_prok"/>
</dbReference>
<evidence type="ECO:0000259" key="13">
    <source>
        <dbReference type="PROSITE" id="PS51850"/>
    </source>
</evidence>
<reference evidence="15 16" key="1">
    <citation type="submission" date="2017-11" db="EMBL/GenBank/DDBJ databases">
        <title>Isolation and Characterization of Methanofollis Species from Methane Seep Offshore SW Taiwan.</title>
        <authorList>
            <person name="Teng N.-H."/>
            <person name="Lai M.-C."/>
            <person name="Chen S.-C."/>
        </authorList>
    </citation>
    <scope>NUCLEOTIDE SEQUENCE [LARGE SCALE GENOMIC DNA]</scope>
    <source>
        <strain evidence="15 16">FWC-SCC2</strain>
    </source>
</reference>
<dbReference type="SUPFAM" id="SSF48179">
    <property type="entry name" value="6-phosphogluconate dehydrogenase C-terminal domain-like"/>
    <property type="match status" value="1"/>
</dbReference>
<dbReference type="FunFam" id="3.40.50.720:FF:000023">
    <property type="entry name" value="Ketol-acid reductoisomerase (NADP(+))"/>
    <property type="match status" value="1"/>
</dbReference>
<dbReference type="GO" id="GO:0005829">
    <property type="term" value="C:cytosol"/>
    <property type="evidence" value="ECO:0007669"/>
    <property type="project" value="TreeGrafter"/>
</dbReference>
<dbReference type="RefSeq" id="WP_130645800.1">
    <property type="nucleotide sequence ID" value="NZ_PGCL01000001.1"/>
</dbReference>
<evidence type="ECO:0000313" key="16">
    <source>
        <dbReference type="Proteomes" id="UP000292580"/>
    </source>
</evidence>
<dbReference type="PANTHER" id="PTHR21371:SF1">
    <property type="entry name" value="KETOL-ACID REDUCTOISOMERASE, MITOCHONDRIAL"/>
    <property type="match status" value="1"/>
</dbReference>
<evidence type="ECO:0000256" key="9">
    <source>
        <dbReference type="ARBA" id="ARBA00050504"/>
    </source>
</evidence>
<dbReference type="Gene3D" id="3.40.50.720">
    <property type="entry name" value="NAD(P)-binding Rossmann-like Domain"/>
    <property type="match status" value="1"/>
</dbReference>
<dbReference type="NCBIfam" id="NF004017">
    <property type="entry name" value="PRK05479.1"/>
    <property type="match status" value="1"/>
</dbReference>
<evidence type="ECO:0000256" key="11">
    <source>
        <dbReference type="HAMAP-Rule" id="MF_00435"/>
    </source>
</evidence>
<dbReference type="GO" id="GO:0050661">
    <property type="term" value="F:NADP binding"/>
    <property type="evidence" value="ECO:0007669"/>
    <property type="project" value="InterPro"/>
</dbReference>
<evidence type="ECO:0000259" key="14">
    <source>
        <dbReference type="PROSITE" id="PS51851"/>
    </source>
</evidence>
<evidence type="ECO:0000256" key="12">
    <source>
        <dbReference type="PROSITE-ProRule" id="PRU01198"/>
    </source>
</evidence>
<dbReference type="OrthoDB" id="6064at2157"/>
<dbReference type="PROSITE" id="PS51850">
    <property type="entry name" value="KARI_N"/>
    <property type="match status" value="1"/>
</dbReference>
<dbReference type="GO" id="GO:0004455">
    <property type="term" value="F:ketol-acid reductoisomerase activity"/>
    <property type="evidence" value="ECO:0007669"/>
    <property type="project" value="UniProtKB-UniRule"/>
</dbReference>
<feature type="binding site" evidence="11 12">
    <location>
        <position position="226"/>
    </location>
    <ligand>
        <name>Mg(2+)</name>
        <dbReference type="ChEBI" id="CHEBI:18420"/>
        <label>2</label>
    </ligand>
</feature>
<keyword evidence="15" id="KW-0413">Isomerase</keyword>
<accession>A0A483CSX5</accession>
<dbReference type="UniPathway" id="UPA00049">
    <property type="reaction ID" value="UER00060"/>
</dbReference>
<evidence type="ECO:0000256" key="2">
    <source>
        <dbReference type="ARBA" id="ARBA00004885"/>
    </source>
</evidence>
<evidence type="ECO:0000256" key="1">
    <source>
        <dbReference type="ARBA" id="ARBA00004864"/>
    </source>
</evidence>
<comment type="catalytic activity">
    <reaction evidence="9">
        <text>(2R)-2,3-dihydroxy-3-methylbutanoate + NAD(+) = (2S)-2-acetolactate + NADH + H(+)</text>
        <dbReference type="Rhea" id="RHEA:30627"/>
        <dbReference type="ChEBI" id="CHEBI:15378"/>
        <dbReference type="ChEBI" id="CHEBI:49072"/>
        <dbReference type="ChEBI" id="CHEBI:57540"/>
        <dbReference type="ChEBI" id="CHEBI:57945"/>
        <dbReference type="ChEBI" id="CHEBI:58476"/>
        <dbReference type="EC" id="1.1.1.383"/>
    </reaction>
</comment>
<keyword evidence="11" id="KW-0521">NADP</keyword>
<dbReference type="EC" id="1.1.1.86" evidence="11"/>
<evidence type="ECO:0000256" key="8">
    <source>
        <dbReference type="ARBA" id="ARBA00023304"/>
    </source>
</evidence>
<dbReference type="PIRSF" id="PIRSF000116">
    <property type="entry name" value="IlvC_gammaproteo"/>
    <property type="match status" value="1"/>
</dbReference>
<dbReference type="NCBIfam" id="TIGR00465">
    <property type="entry name" value="ilvC"/>
    <property type="match status" value="1"/>
</dbReference>
<dbReference type="GO" id="GO:0016853">
    <property type="term" value="F:isomerase activity"/>
    <property type="evidence" value="ECO:0007669"/>
    <property type="project" value="UniProtKB-KW"/>
</dbReference>